<feature type="compositionally biased region" description="Low complexity" evidence="1">
    <location>
        <begin position="1"/>
        <end position="46"/>
    </location>
</feature>
<evidence type="ECO:0000256" key="1">
    <source>
        <dbReference type="SAM" id="MobiDB-lite"/>
    </source>
</evidence>
<dbReference type="Proteomes" id="UP000182725">
    <property type="component" value="Unassembled WGS sequence"/>
</dbReference>
<protein>
    <submittedName>
        <fullName evidence="2">Uncharacterized protein</fullName>
    </submittedName>
</protein>
<accession>A0A1H5MAB3</accession>
<reference evidence="2 3" key="1">
    <citation type="submission" date="2016-10" db="EMBL/GenBank/DDBJ databases">
        <authorList>
            <person name="de Groot N.N."/>
        </authorList>
    </citation>
    <scope>NUCLEOTIDE SEQUENCE [LARGE SCALE GENOMIC DNA]</scope>
    <source>
        <strain evidence="2 3">DSM 22274</strain>
    </source>
</reference>
<feature type="region of interest" description="Disordered" evidence="1">
    <location>
        <begin position="1"/>
        <end position="60"/>
    </location>
</feature>
<dbReference type="Gene3D" id="3.20.20.80">
    <property type="entry name" value="Glycosidases"/>
    <property type="match status" value="1"/>
</dbReference>
<name>A0A1H5MAB3_9MICC</name>
<dbReference type="AlphaFoldDB" id="A0A1H5MAB3"/>
<proteinExistence type="predicted"/>
<organism evidence="2 3">
    <name type="scientific">Arthrobacter alpinus</name>
    <dbReference type="NCBI Taxonomy" id="656366"/>
    <lineage>
        <taxon>Bacteria</taxon>
        <taxon>Bacillati</taxon>
        <taxon>Actinomycetota</taxon>
        <taxon>Actinomycetes</taxon>
        <taxon>Micrococcales</taxon>
        <taxon>Micrococcaceae</taxon>
        <taxon>Arthrobacter</taxon>
    </lineage>
</organism>
<gene>
    <name evidence="2" type="ORF">SAMN04489740_2809</name>
</gene>
<evidence type="ECO:0000313" key="2">
    <source>
        <dbReference type="EMBL" id="SEE85737.1"/>
    </source>
</evidence>
<sequence length="272" mass="28651">MAGAAATTPKLATASAPAAAPVAPIQASMDTTTQPSPTAQTATPEAAVKETTPADPAPQLAAQGSVDSELAGSVKAIDSANIITDPAWFTKAYADGFRLYVMHSTMWDSCTQWEHTLPQLEMALDAGLKIAVYTRDPNCWEAGIAAAGPYVNRLQFFALDVEDGGVPVTRAMVDGVAATGVRPVIYTGSGMWGGLQGATTDSFSDVPLWDTDTSAFPFESWQPDHLAPAPLPYGGWNTPGTMRIASQQQFEFNYNGVAIDLNSFDASFLTVP</sequence>
<dbReference type="SUPFAM" id="SSF51445">
    <property type="entry name" value="(Trans)glycosidases"/>
    <property type="match status" value="1"/>
</dbReference>
<evidence type="ECO:0000313" key="3">
    <source>
        <dbReference type="Proteomes" id="UP000182725"/>
    </source>
</evidence>
<dbReference type="EMBL" id="FNTV01000001">
    <property type="protein sequence ID" value="SEE85737.1"/>
    <property type="molecule type" value="Genomic_DNA"/>
</dbReference>
<dbReference type="InterPro" id="IPR017853">
    <property type="entry name" value="GH"/>
</dbReference>